<dbReference type="Pfam" id="PF05721">
    <property type="entry name" value="PhyH"/>
    <property type="match status" value="1"/>
</dbReference>
<keyword evidence="2" id="KW-1185">Reference proteome</keyword>
<dbReference type="Proteomes" id="UP001527925">
    <property type="component" value="Unassembled WGS sequence"/>
</dbReference>
<comment type="caution">
    <text evidence="1">The sequence shown here is derived from an EMBL/GenBank/DDBJ whole genome shotgun (WGS) entry which is preliminary data.</text>
</comment>
<dbReference type="SUPFAM" id="SSF51197">
    <property type="entry name" value="Clavaminate synthase-like"/>
    <property type="match status" value="1"/>
</dbReference>
<dbReference type="InterPro" id="IPR008775">
    <property type="entry name" value="Phytyl_CoA_dOase-like"/>
</dbReference>
<gene>
    <name evidence="1" type="ORF">HK105_200513</name>
</gene>
<dbReference type="Gene3D" id="2.60.120.620">
    <property type="entry name" value="q2cbj1_9rhob like domain"/>
    <property type="match status" value="1"/>
</dbReference>
<protein>
    <recommendedName>
        <fullName evidence="3">Phytanoyl-CoA dioxygenase</fullName>
    </recommendedName>
</protein>
<sequence>MPAVHAGRLDAATAAQMRMQLARDGFVLVRGAVPADAVLAARECVADDLGQRGFVEPGAGAGGGFCDLPIPPTMQQPAADDAELARVCAVRTASSPGLLGRQAWIRSQPALVSLLEHGRLRLLATLLLAPKDGSGPDRSSFDGISLVDPMGGDASGDEMSCESGDESGDESVAQTLPFKWLRAVGTGLFTGLHCDRVYVGHIHPRMLTIWMPLGRVTTAQGSMVACAGSHMDETWRHLRETYGRTKVGNDGTQSGWISRDPAAAERMLLRPDGDAPGRSLPWMSADFEPGDVCVLTMDVMHMSATNTTSAWRISCDTRWLLLDSGDD</sequence>
<dbReference type="PANTHER" id="PTHR40128:SF1">
    <property type="entry name" value="PHYTANOYL-COA HYDROXYLASE"/>
    <property type="match status" value="1"/>
</dbReference>
<evidence type="ECO:0000313" key="1">
    <source>
        <dbReference type="EMBL" id="KAL2919601.1"/>
    </source>
</evidence>
<dbReference type="PANTHER" id="PTHR40128">
    <property type="entry name" value="EXPRESSED PROTEIN"/>
    <property type="match status" value="1"/>
</dbReference>
<organism evidence="1 2">
    <name type="scientific">Polyrhizophydium stewartii</name>
    <dbReference type="NCBI Taxonomy" id="2732419"/>
    <lineage>
        <taxon>Eukaryota</taxon>
        <taxon>Fungi</taxon>
        <taxon>Fungi incertae sedis</taxon>
        <taxon>Chytridiomycota</taxon>
        <taxon>Chytridiomycota incertae sedis</taxon>
        <taxon>Chytridiomycetes</taxon>
        <taxon>Rhizophydiales</taxon>
        <taxon>Rhizophydiales incertae sedis</taxon>
        <taxon>Polyrhizophydium</taxon>
    </lineage>
</organism>
<name>A0ABR4NJB7_9FUNG</name>
<proteinExistence type="predicted"/>
<dbReference type="EMBL" id="JADGIZ020000002">
    <property type="protein sequence ID" value="KAL2919601.1"/>
    <property type="molecule type" value="Genomic_DNA"/>
</dbReference>
<reference evidence="1 2" key="1">
    <citation type="submission" date="2023-09" db="EMBL/GenBank/DDBJ databases">
        <title>Pangenome analysis of Batrachochytrium dendrobatidis and related Chytrids.</title>
        <authorList>
            <person name="Yacoub M.N."/>
            <person name="Stajich J.E."/>
            <person name="James T.Y."/>
        </authorList>
    </citation>
    <scope>NUCLEOTIDE SEQUENCE [LARGE SCALE GENOMIC DNA]</scope>
    <source>
        <strain evidence="1 2">JEL0888</strain>
    </source>
</reference>
<evidence type="ECO:0000313" key="2">
    <source>
        <dbReference type="Proteomes" id="UP001527925"/>
    </source>
</evidence>
<evidence type="ECO:0008006" key="3">
    <source>
        <dbReference type="Google" id="ProtNLM"/>
    </source>
</evidence>
<accession>A0ABR4NJB7</accession>